<dbReference type="AlphaFoldDB" id="A0A088SEI0"/>
<dbReference type="SMART" id="SM01144">
    <property type="entry name" value="DTW"/>
    <property type="match status" value="1"/>
</dbReference>
<evidence type="ECO:0000313" key="10">
    <source>
        <dbReference type="Proteomes" id="UP000063063"/>
    </source>
</evidence>
<comment type="catalytic activity">
    <reaction evidence="6">
        <text>a uridine in tRNA + S-adenosyl-L-methionine = a 3-[(3S)-3-amino-3-carboxypropyl]uridine in tRNA + S-methyl-5'-thioadenosine + H(+)</text>
        <dbReference type="Rhea" id="RHEA:62432"/>
        <dbReference type="Rhea" id="RHEA-COMP:13339"/>
        <dbReference type="Rhea" id="RHEA-COMP:16092"/>
        <dbReference type="ChEBI" id="CHEBI:15378"/>
        <dbReference type="ChEBI" id="CHEBI:17509"/>
        <dbReference type="ChEBI" id="CHEBI:59789"/>
        <dbReference type="ChEBI" id="CHEBI:65315"/>
        <dbReference type="ChEBI" id="CHEBI:82930"/>
        <dbReference type="EC" id="2.5.1.25"/>
    </reaction>
</comment>
<dbReference type="InterPro" id="IPR005636">
    <property type="entry name" value="DTW"/>
</dbReference>
<dbReference type="OrthoDB" id="408541at2759"/>
<dbReference type="KEGG" id="lpan:LPMP_292200"/>
<feature type="compositionally biased region" description="Basic and acidic residues" evidence="7">
    <location>
        <begin position="309"/>
        <end position="324"/>
    </location>
</feature>
<dbReference type="PANTHER" id="PTHR21392:SF0">
    <property type="entry name" value="TRNA-URIDINE AMINOCARBOXYPROPYLTRANSFERASE 2"/>
    <property type="match status" value="1"/>
</dbReference>
<dbReference type="Proteomes" id="UP000063063">
    <property type="component" value="Chromosome 29"/>
</dbReference>
<sequence>MVRPSSTASAAAQQLGEPLTSSCRAISNPYKFSMLRLLECVGLQHYGASRATMPSRTSEEAARIAQHLSKVKEEVARHLESVRRRNIHINKRKPTIAAVQAMQWAATTSRPVESDDGHITISDDSAVGTSGRPAELPTIYLSLEESVEWKAFLASAKPEKRHAMTVLRRLSVALWRAHQRDLCLWCWFPRSVCMCTELDAYRATLPADVLDQHVEVTMLLHSEELMRSTNSGHIAAYLLGAPLRVWGLANDDAYLQQLAPVEHRQAACATEEPASVYHVSLYPSSDAIAIYDYIREKHLYRSQLDDGCGEGRRRDDGCTPKGEVDSNGGDGVNMAYTFPRTTAPATENSSEGTAVHPVSPLADAGSRSHLQRKVHLILLDSTWGQALSLNRHITRLIPRVSLEIAEDYESLFQALRKRTRENCVSTLEATSMAVEQCLRAMGYAAEAAFTSKTLADAMKKFVDSRCLLKYVDAQFTTNSGALDELRSRRDAARRKDASRRQEVLAAQMQSDEATRRLRLPPVLNYCYCCDCVIGWHRMAEHVMGRSHRTAVERNPSCAPSAVSRTVVVPDFSRPRRLMGKKERTVTGPLSSNAEAAREHPTGVLTQQAGSG</sequence>
<keyword evidence="10" id="KW-1185">Reference proteome</keyword>
<dbReference type="eggNOG" id="ENOG502R4TZ">
    <property type="taxonomic scope" value="Eukaryota"/>
</dbReference>
<gene>
    <name evidence="9" type="ORF">LPMP_292200</name>
</gene>
<protein>
    <recommendedName>
        <fullName evidence="1">tRNA-uridine aminocarboxypropyltransferase</fullName>
        <ecNumber evidence="1">2.5.1.25</ecNumber>
    </recommendedName>
</protein>
<proteinExistence type="inferred from homology"/>
<reference evidence="9 10" key="1">
    <citation type="journal article" date="2015" name="Sci. Rep.">
        <title>The genome of Leishmania panamensis: insights into genomics of the L. (Viannia) subgenus.</title>
        <authorList>
            <person name="Llanes A."/>
            <person name="Restrepo C.M."/>
            <person name="Vecchio G.D."/>
            <person name="Anguizola F.J."/>
            <person name="Lleonart R."/>
        </authorList>
    </citation>
    <scope>NUCLEOTIDE SEQUENCE [LARGE SCALE GENOMIC DNA]</scope>
    <source>
        <strain evidence="9 10">MHOM/PA/94/PSC-1</strain>
    </source>
</reference>
<dbReference type="GO" id="GO:0016432">
    <property type="term" value="F:tRNA-uridine aminocarboxypropyltransferase activity"/>
    <property type="evidence" value="ECO:0007669"/>
    <property type="project" value="UniProtKB-EC"/>
</dbReference>
<comment type="similarity">
    <text evidence="5">Belongs to the TDD superfamily. DTWD2 family.</text>
</comment>
<accession>A0A088SEI0</accession>
<organism evidence="9 10">
    <name type="scientific">Leishmania panamensis</name>
    <dbReference type="NCBI Taxonomy" id="5679"/>
    <lineage>
        <taxon>Eukaryota</taxon>
        <taxon>Discoba</taxon>
        <taxon>Euglenozoa</taxon>
        <taxon>Kinetoplastea</taxon>
        <taxon>Metakinetoplastina</taxon>
        <taxon>Trypanosomatida</taxon>
        <taxon>Trypanosomatidae</taxon>
        <taxon>Leishmaniinae</taxon>
        <taxon>Leishmania</taxon>
        <taxon>Leishmania guyanensis species complex</taxon>
    </lineage>
</organism>
<evidence type="ECO:0000313" key="9">
    <source>
        <dbReference type="EMBL" id="AIO00167.1"/>
    </source>
</evidence>
<dbReference type="InterPro" id="IPR039262">
    <property type="entry name" value="DTWD2/TAPT"/>
</dbReference>
<evidence type="ECO:0000256" key="6">
    <source>
        <dbReference type="ARBA" id="ARBA00048718"/>
    </source>
</evidence>
<keyword evidence="4" id="KW-0819">tRNA processing</keyword>
<dbReference type="GO" id="GO:0008033">
    <property type="term" value="P:tRNA processing"/>
    <property type="evidence" value="ECO:0007669"/>
    <property type="project" value="UniProtKB-KW"/>
</dbReference>
<feature type="region of interest" description="Disordered" evidence="7">
    <location>
        <begin position="581"/>
        <end position="611"/>
    </location>
</feature>
<evidence type="ECO:0000256" key="3">
    <source>
        <dbReference type="ARBA" id="ARBA00022691"/>
    </source>
</evidence>
<dbReference type="VEuPathDB" id="TriTrypDB:LPAL13_290024100"/>
<dbReference type="EMBL" id="CP009398">
    <property type="protein sequence ID" value="AIO00167.1"/>
    <property type="molecule type" value="Genomic_DNA"/>
</dbReference>
<evidence type="ECO:0000256" key="5">
    <source>
        <dbReference type="ARBA" id="ARBA00034489"/>
    </source>
</evidence>
<evidence type="ECO:0000256" key="7">
    <source>
        <dbReference type="SAM" id="MobiDB-lite"/>
    </source>
</evidence>
<evidence type="ECO:0000259" key="8">
    <source>
        <dbReference type="SMART" id="SM01144"/>
    </source>
</evidence>
<feature type="region of interest" description="Disordered" evidence="7">
    <location>
        <begin position="306"/>
        <end position="332"/>
    </location>
</feature>
<dbReference type="PANTHER" id="PTHR21392">
    <property type="entry name" value="TRNA-URIDINE AMINOCARBOXYPROPYLTRANSFERASE 2"/>
    <property type="match status" value="1"/>
</dbReference>
<dbReference type="EC" id="2.5.1.25" evidence="1"/>
<evidence type="ECO:0000256" key="4">
    <source>
        <dbReference type="ARBA" id="ARBA00022694"/>
    </source>
</evidence>
<dbReference type="RefSeq" id="XP_010700824.1">
    <property type="nucleotide sequence ID" value="XM_010702522.1"/>
</dbReference>
<dbReference type="Pfam" id="PF03942">
    <property type="entry name" value="DTW"/>
    <property type="match status" value="1"/>
</dbReference>
<dbReference type="GeneID" id="22576983"/>
<keyword evidence="2" id="KW-0808">Transferase</keyword>
<evidence type="ECO:0000256" key="2">
    <source>
        <dbReference type="ARBA" id="ARBA00022679"/>
    </source>
</evidence>
<evidence type="ECO:0000256" key="1">
    <source>
        <dbReference type="ARBA" id="ARBA00012386"/>
    </source>
</evidence>
<feature type="domain" description="DTW" evidence="8">
    <location>
        <begin position="179"/>
        <end position="458"/>
    </location>
</feature>
<dbReference type="VEuPathDB" id="TriTrypDB:LPMP_292200"/>
<name>A0A088SEI0_LEIPA</name>
<keyword evidence="3" id="KW-0949">S-adenosyl-L-methionine</keyword>